<dbReference type="Proteomes" id="UP000003959">
    <property type="component" value="Unassembled WGS sequence"/>
</dbReference>
<reference evidence="5" key="1">
    <citation type="journal article" date="2011" name="Proc. Natl. Acad. Sci. U.S.A.">
        <title>Genomic insights into the physiology and ecology of the marine filamentous cyanobacterium Lyngbya majuscula.</title>
        <authorList>
            <person name="Jones A.C."/>
            <person name="Monroe E.A."/>
            <person name="Podell S."/>
            <person name="Hess W.R."/>
            <person name="Klages S."/>
            <person name="Esquenazi E."/>
            <person name="Niessen S."/>
            <person name="Hoover H."/>
            <person name="Rothmann M."/>
            <person name="Lasken R.S."/>
            <person name="Yates J.R.III."/>
            <person name="Reinhardt R."/>
            <person name="Kube M."/>
            <person name="Burkart M.D."/>
            <person name="Allen E.E."/>
            <person name="Dorrestein P.C."/>
            <person name="Gerwick W.H."/>
            <person name="Gerwick L."/>
        </authorList>
    </citation>
    <scope>NUCLEOTIDE SEQUENCE [LARGE SCALE GENOMIC DNA]</scope>
    <source>
        <strain evidence="5">3L</strain>
    </source>
</reference>
<dbReference type="InterPro" id="IPR000212">
    <property type="entry name" value="DNA_helicase_UvrD/REP"/>
</dbReference>
<evidence type="ECO:0000313" key="5">
    <source>
        <dbReference type="Proteomes" id="UP000003959"/>
    </source>
</evidence>
<dbReference type="Pfam" id="PF13538">
    <property type="entry name" value="UvrD_C_2"/>
    <property type="match status" value="1"/>
</dbReference>
<sequence length="762" mass="88531">MEFISTKNFDSEAEKNVWNAIKRQFNEQPGYCWHRYPITRYSGLRLEPDIIIIHPEWGLIIIEVKGCYLENIEAIEGHTWYMQDWYKDEIEPYDQAEKHMWAILDRLKQFKHGFLRNEQGNCKIAGKAFVALPYVSEPLWKKRFQDHLSAPKWELIFSGDLEDEQLYQRIINSPIKQKYPFQEDSEEWKTAIAVITGSQGIQSKKRRPTKKQDSKAAFLRKVEEKIKTFDSQQHKVAVQTPAGPQRIRGLAGTGKTVVLAQKAAYMHVQNPDWSIVYTFYSRSLYEQIINYITRFVQEFSRGELEQPNWDKIHILHAWGGSEQSGLYQQVTAIVNTDFRNFKNAKSYFGTSSGRFAFNGCCGELLEHENEIPEIFDAILIDEAQDFGENYFRLCYELLKQPKRIIWGYDEVQSLEELDIPTAESLFGKDIDGNPLVSLDGVYPGEIEKDMILYHCYRNPRPVLIAAHAFGLGLRRRGGAVQFINTVGGWQDIGYEVEQVNSNELITGQEITLYRPKSNSPHLLEELVGYHNLIQYQNFENRQQELKWIINDIEKNIKEEELKPDEIAIIALDSRKKIAEQEYEYLYKGLENKKIQSVRIGTDTSADIFRSQGCVTITSVFRAKGNEASVVYVYGFENIAKSSDIVKQRNIAFTAMTRTKGWLTITGVGEESKLLFREIQGILEEIGRVKFIVPDMNKIQRNLETYENQRRRKRTHKAQKSLVQLLKDRADVNPEDLPLDQRKKLLKWLLSNNKDIDDLLSDK</sequence>
<dbReference type="PANTHER" id="PTHR11070:SF2">
    <property type="entry name" value="ATP-DEPENDENT DNA HELICASE SRS2"/>
    <property type="match status" value="1"/>
</dbReference>
<dbReference type="eggNOG" id="COG3972">
    <property type="taxonomic scope" value="Bacteria"/>
</dbReference>
<organism evidence="4 5">
    <name type="scientific">Moorena producens 3L</name>
    <dbReference type="NCBI Taxonomy" id="489825"/>
    <lineage>
        <taxon>Bacteria</taxon>
        <taxon>Bacillati</taxon>
        <taxon>Cyanobacteriota</taxon>
        <taxon>Cyanophyceae</taxon>
        <taxon>Coleofasciculales</taxon>
        <taxon>Coleofasciculaceae</taxon>
        <taxon>Moorena</taxon>
    </lineage>
</organism>
<dbReference type="InterPro" id="IPR011528">
    <property type="entry name" value="NERD"/>
</dbReference>
<evidence type="ECO:0000256" key="1">
    <source>
        <dbReference type="SAM" id="Coils"/>
    </source>
</evidence>
<keyword evidence="4" id="KW-0547">Nucleotide-binding</keyword>
<evidence type="ECO:0000259" key="3">
    <source>
        <dbReference type="Pfam" id="PF13538"/>
    </source>
</evidence>
<dbReference type="GO" id="GO:0043138">
    <property type="term" value="F:3'-5' DNA helicase activity"/>
    <property type="evidence" value="ECO:0007669"/>
    <property type="project" value="TreeGrafter"/>
</dbReference>
<dbReference type="AlphaFoldDB" id="F4XSL0"/>
<keyword evidence="5" id="KW-1185">Reference proteome</keyword>
<proteinExistence type="predicted"/>
<keyword evidence="4" id="KW-0067">ATP-binding</keyword>
<evidence type="ECO:0000313" key="4">
    <source>
        <dbReference type="EMBL" id="EGJ32423.1"/>
    </source>
</evidence>
<dbReference type="HOGENOM" id="CLU_015624_1_0_3"/>
<dbReference type="Gene3D" id="3.40.50.300">
    <property type="entry name" value="P-loop containing nucleotide triphosphate hydrolases"/>
    <property type="match status" value="2"/>
</dbReference>
<protein>
    <submittedName>
        <fullName evidence="4">Superfamily I DNA/RNA helicase</fullName>
    </submittedName>
</protein>
<name>F4XSL0_9CYAN</name>
<dbReference type="InterPro" id="IPR027785">
    <property type="entry name" value="UvrD-like_helicase_C"/>
</dbReference>
<dbReference type="Pfam" id="PF08378">
    <property type="entry name" value="NERD"/>
    <property type="match status" value="1"/>
</dbReference>
<dbReference type="GO" id="GO:0005524">
    <property type="term" value="F:ATP binding"/>
    <property type="evidence" value="ECO:0007669"/>
    <property type="project" value="InterPro"/>
</dbReference>
<dbReference type="GO" id="GO:0000725">
    <property type="term" value="P:recombinational repair"/>
    <property type="evidence" value="ECO:0007669"/>
    <property type="project" value="TreeGrafter"/>
</dbReference>
<feature type="domain" description="NERD" evidence="2">
    <location>
        <begin position="11"/>
        <end position="107"/>
    </location>
</feature>
<dbReference type="OrthoDB" id="7066673at2"/>
<feature type="domain" description="UvrD-like helicase C-terminal" evidence="3">
    <location>
        <begin position="615"/>
        <end position="664"/>
    </location>
</feature>
<evidence type="ECO:0000259" key="2">
    <source>
        <dbReference type="Pfam" id="PF08378"/>
    </source>
</evidence>
<dbReference type="RefSeq" id="WP_008184837.1">
    <property type="nucleotide sequence ID" value="NZ_GL890923.1"/>
</dbReference>
<accession>F4XSL0</accession>
<dbReference type="SUPFAM" id="SSF52540">
    <property type="entry name" value="P-loop containing nucleoside triphosphate hydrolases"/>
    <property type="match status" value="1"/>
</dbReference>
<dbReference type="InterPro" id="IPR027417">
    <property type="entry name" value="P-loop_NTPase"/>
</dbReference>
<dbReference type="GO" id="GO:0003677">
    <property type="term" value="F:DNA binding"/>
    <property type="evidence" value="ECO:0007669"/>
    <property type="project" value="InterPro"/>
</dbReference>
<keyword evidence="4" id="KW-0378">Hydrolase</keyword>
<feature type="coiled-coil region" evidence="1">
    <location>
        <begin position="535"/>
        <end position="562"/>
    </location>
</feature>
<dbReference type="PANTHER" id="PTHR11070">
    <property type="entry name" value="UVRD / RECB / PCRA DNA HELICASE FAMILY MEMBER"/>
    <property type="match status" value="1"/>
</dbReference>
<gene>
    <name evidence="4" type="ORF">LYNGBM3L_18350</name>
</gene>
<keyword evidence="1" id="KW-0175">Coiled coil</keyword>
<keyword evidence="4" id="KW-0347">Helicase</keyword>
<dbReference type="EMBL" id="GL890923">
    <property type="protein sequence ID" value="EGJ32423.1"/>
    <property type="molecule type" value="Genomic_DNA"/>
</dbReference>